<accession>A0ABR3DR38</accession>
<dbReference type="Pfam" id="PF12697">
    <property type="entry name" value="Abhydrolase_6"/>
    <property type="match status" value="1"/>
</dbReference>
<sequence length="411" mass="45523">MLAELPPNLSLLGILLPIFIRPTRGHSSAAHELSHSSHNPLCAPLSFTLTATASHISLAFPPDPSNETEILDILNQTWDGTVVRNGSHTINGTLTLKAVYCRPSHTSKNEDVLQILLHGATYNKTMWSGYGFGYPYDWQSYATSPSQGYHTLALDRLSHGENDPRGLDPLNDVQMPLQTELLHQLISVIKTQPKTKNTTSSKTNPLGRTFSKIVLVGHSLGSYLSVALARSYPLDASALVLTGYSSRQNTLHVRSAPWASAPTVYPDRFPFDKYLHNLEYLTIATLEGREKGFYDNATDAAGRSFDPELARTDYEYSDAVTLGEVVSLGDWGVGAEEFEGPVLVATGQRDFVMCNPPEEDCVKRLWETGKTFPRARKYEVWSPRETGHDLTLSYSAGETLERVHEFLGREV</sequence>
<dbReference type="GO" id="GO:0016787">
    <property type="term" value="F:hydrolase activity"/>
    <property type="evidence" value="ECO:0007669"/>
    <property type="project" value="UniProtKB-KW"/>
</dbReference>
<keyword evidence="3" id="KW-1185">Reference proteome</keyword>
<evidence type="ECO:0000313" key="2">
    <source>
        <dbReference type="EMBL" id="KAL0474822.1"/>
    </source>
</evidence>
<feature type="domain" description="AB hydrolase-1" evidence="1">
    <location>
        <begin position="115"/>
        <end position="392"/>
    </location>
</feature>
<evidence type="ECO:0000313" key="3">
    <source>
        <dbReference type="Proteomes" id="UP001451303"/>
    </source>
</evidence>
<dbReference type="EMBL" id="JAVLET010000001">
    <property type="protein sequence ID" value="KAL0474822.1"/>
    <property type="molecule type" value="Genomic_DNA"/>
</dbReference>
<dbReference type="Proteomes" id="UP001451303">
    <property type="component" value="Unassembled WGS sequence"/>
</dbReference>
<organism evidence="2 3">
    <name type="scientific">Neurospora intermedia</name>
    <dbReference type="NCBI Taxonomy" id="5142"/>
    <lineage>
        <taxon>Eukaryota</taxon>
        <taxon>Fungi</taxon>
        <taxon>Dikarya</taxon>
        <taxon>Ascomycota</taxon>
        <taxon>Pezizomycotina</taxon>
        <taxon>Sordariomycetes</taxon>
        <taxon>Sordariomycetidae</taxon>
        <taxon>Sordariales</taxon>
        <taxon>Sordariaceae</taxon>
        <taxon>Neurospora</taxon>
    </lineage>
</organism>
<proteinExistence type="predicted"/>
<comment type="caution">
    <text evidence="2">The sequence shown here is derived from an EMBL/GenBank/DDBJ whole genome shotgun (WGS) entry which is preliminary data.</text>
</comment>
<name>A0ABR3DR38_NEUIN</name>
<gene>
    <name evidence="2" type="ORF">QR685DRAFT_567715</name>
</gene>
<dbReference type="SUPFAM" id="SSF53474">
    <property type="entry name" value="alpha/beta-Hydrolases"/>
    <property type="match status" value="1"/>
</dbReference>
<protein>
    <submittedName>
        <fullName evidence="2">Alpha/Beta hydrolase protein</fullName>
    </submittedName>
</protein>
<keyword evidence="2" id="KW-0378">Hydrolase</keyword>
<evidence type="ECO:0000259" key="1">
    <source>
        <dbReference type="Pfam" id="PF12697"/>
    </source>
</evidence>
<dbReference type="InterPro" id="IPR000073">
    <property type="entry name" value="AB_hydrolase_1"/>
</dbReference>
<reference evidence="2 3" key="1">
    <citation type="submission" date="2023-09" db="EMBL/GenBank/DDBJ databases">
        <title>Multi-omics analysis of a traditional fermented food reveals byproduct-associated fungal strains for waste-to-food upcycling.</title>
        <authorList>
            <consortium name="Lawrence Berkeley National Laboratory"/>
            <person name="Rekdal V.M."/>
            <person name="Villalobos-Escobedo J.M."/>
            <person name="Rodriguez-Valeron N."/>
            <person name="Garcia M.O."/>
            <person name="Vasquez D.P."/>
            <person name="Damayanti I."/>
            <person name="Sorensen P.M."/>
            <person name="Baidoo E.E."/>
            <person name="De Carvalho A.C."/>
            <person name="Riley R."/>
            <person name="Lipzen A."/>
            <person name="He G."/>
            <person name="Yan M."/>
            <person name="Haridas S."/>
            <person name="Daum C."/>
            <person name="Yoshinaga Y."/>
            <person name="Ng V."/>
            <person name="Grigoriev I.V."/>
            <person name="Munk R."/>
            <person name="Nuraida L."/>
            <person name="Wijaya C.H."/>
            <person name="Morales P.-C."/>
            <person name="Keasling J.D."/>
        </authorList>
    </citation>
    <scope>NUCLEOTIDE SEQUENCE [LARGE SCALE GENOMIC DNA]</scope>
    <source>
        <strain evidence="2 3">FGSC 2613</strain>
    </source>
</reference>
<dbReference type="InterPro" id="IPR029058">
    <property type="entry name" value="AB_hydrolase_fold"/>
</dbReference>
<dbReference type="Gene3D" id="3.40.50.1820">
    <property type="entry name" value="alpha/beta hydrolase"/>
    <property type="match status" value="1"/>
</dbReference>